<name>A0A1W1C549_9ZZZZ</name>
<gene>
    <name evidence="1" type="ORF">MNB_SV-12-1178</name>
</gene>
<protein>
    <recommendedName>
        <fullName evidence="2">Rpn family recombination-promoting nuclease/putative transposase</fullName>
    </recommendedName>
</protein>
<reference evidence="1" key="1">
    <citation type="submission" date="2016-10" db="EMBL/GenBank/DDBJ databases">
        <authorList>
            <person name="de Groot N.N."/>
        </authorList>
    </citation>
    <scope>NUCLEOTIDE SEQUENCE</scope>
</reference>
<dbReference type="PANTHER" id="PTHR41317">
    <property type="entry name" value="PD-(D_E)XK NUCLEASE FAMILY TRANSPOSASE"/>
    <property type="match status" value="1"/>
</dbReference>
<dbReference type="InterPro" id="IPR010106">
    <property type="entry name" value="RpnA"/>
</dbReference>
<organism evidence="1">
    <name type="scientific">hydrothermal vent metagenome</name>
    <dbReference type="NCBI Taxonomy" id="652676"/>
    <lineage>
        <taxon>unclassified sequences</taxon>
        <taxon>metagenomes</taxon>
        <taxon>ecological metagenomes</taxon>
    </lineage>
</organism>
<dbReference type="Pfam" id="PF12784">
    <property type="entry name" value="PDDEXK_2"/>
    <property type="match status" value="1"/>
</dbReference>
<proteinExistence type="predicted"/>
<dbReference type="EMBL" id="FPHE01000103">
    <property type="protein sequence ID" value="SFV60998.1"/>
    <property type="molecule type" value="Genomic_DNA"/>
</dbReference>
<accession>A0A1W1C549</accession>
<dbReference type="AlphaFoldDB" id="A0A1W1C549"/>
<sequence>MAVRKLISFDWAIKRLLRSKANFGILEGFLSELLFEDIKIEEILESESNKEQDNDKYNRVDIKVKNSKDEIILVEIQYGRELDYMHRMVYGTSKVITEHMKEGDSYSKVVKVISINIIYFDFGDGDDYIYKGQTTFRGIHNSSILKLNPKQEELYKTDRVDKIYPEYYVIKVNNFDENAKDTLDEWIYFLKTEKIENSFRAKGLDEAKKKLDIMKFDEKERANYERFKKYLHDQASAWESTYVIGEIMGYKKGEKKKAIEVAIKSLAKGIDIDTISAITSLSIDEIRKLRNVK</sequence>
<dbReference type="PANTHER" id="PTHR41317:SF1">
    <property type="entry name" value="PD-(D_E)XK NUCLEASE FAMILY TRANSPOSASE"/>
    <property type="match status" value="1"/>
</dbReference>
<evidence type="ECO:0008006" key="2">
    <source>
        <dbReference type="Google" id="ProtNLM"/>
    </source>
</evidence>
<evidence type="ECO:0000313" key="1">
    <source>
        <dbReference type="EMBL" id="SFV60998.1"/>
    </source>
</evidence>
<dbReference type="NCBIfam" id="TIGR01784">
    <property type="entry name" value="T_den_put_tspse"/>
    <property type="match status" value="1"/>
</dbReference>